<keyword evidence="6 12" id="KW-0812">Transmembrane</keyword>
<evidence type="ECO:0000256" key="7">
    <source>
        <dbReference type="ARBA" id="ARBA00022723"/>
    </source>
</evidence>
<keyword evidence="9 12" id="KW-1133">Transmembrane helix</keyword>
<comment type="subcellular location">
    <subcellularLocation>
        <location evidence="1">Cell membrane</location>
        <topology evidence="1">Multi-pass membrane protein</topology>
    </subcellularLocation>
</comment>
<dbReference type="GO" id="GO:0005886">
    <property type="term" value="C:plasma membrane"/>
    <property type="evidence" value="ECO:0007669"/>
    <property type="project" value="UniProtKB-SubCell"/>
</dbReference>
<evidence type="ECO:0000256" key="11">
    <source>
        <dbReference type="ARBA" id="ARBA00023136"/>
    </source>
</evidence>
<dbReference type="PIRSF" id="PIRSF006446">
    <property type="entry name" value="Cyt_quinol_oxidase_1"/>
    <property type="match status" value="1"/>
</dbReference>
<reference evidence="15" key="1">
    <citation type="submission" date="2017-09" db="EMBL/GenBank/DDBJ databases">
        <authorList>
            <person name="Varghese N."/>
            <person name="Submissions S."/>
        </authorList>
    </citation>
    <scope>NUCLEOTIDE SEQUENCE [LARGE SCALE GENOMIC DNA]</scope>
    <source>
        <strain evidence="15">DSM 44270</strain>
    </source>
</reference>
<evidence type="ECO:0000256" key="13">
    <source>
        <dbReference type="SAM" id="MobiDB-lite"/>
    </source>
</evidence>
<evidence type="ECO:0000256" key="10">
    <source>
        <dbReference type="ARBA" id="ARBA00023004"/>
    </source>
</evidence>
<feature type="transmembrane region" description="Helical" evidence="12">
    <location>
        <begin position="26"/>
        <end position="51"/>
    </location>
</feature>
<evidence type="ECO:0000256" key="8">
    <source>
        <dbReference type="ARBA" id="ARBA00022982"/>
    </source>
</evidence>
<evidence type="ECO:0000256" key="4">
    <source>
        <dbReference type="ARBA" id="ARBA00022475"/>
    </source>
</evidence>
<feature type="transmembrane region" description="Helical" evidence="12">
    <location>
        <begin position="101"/>
        <end position="125"/>
    </location>
</feature>
<keyword evidence="11 12" id="KW-0472">Membrane</keyword>
<dbReference type="AlphaFoldDB" id="A0A286GUV2"/>
<keyword evidence="7 12" id="KW-0479">Metal-binding</keyword>
<keyword evidence="15" id="KW-1185">Reference proteome</keyword>
<gene>
    <name evidence="14" type="ORF">SAMN06272739_2246</name>
</gene>
<proteinExistence type="inferred from homology"/>
<dbReference type="GO" id="GO:0009055">
    <property type="term" value="F:electron transfer activity"/>
    <property type="evidence" value="ECO:0007669"/>
    <property type="project" value="UniProtKB-UniRule"/>
</dbReference>
<evidence type="ECO:0000256" key="1">
    <source>
        <dbReference type="ARBA" id="ARBA00004651"/>
    </source>
</evidence>
<evidence type="ECO:0000256" key="12">
    <source>
        <dbReference type="PIRNR" id="PIRNR006446"/>
    </source>
</evidence>
<dbReference type="Pfam" id="PF01654">
    <property type="entry name" value="Cyt_bd_oxida_I"/>
    <property type="match status" value="1"/>
</dbReference>
<dbReference type="InterPro" id="IPR002585">
    <property type="entry name" value="Cyt-d_ubiquinol_oxidase_su_1"/>
</dbReference>
<keyword evidence="5 12" id="KW-0349">Heme</keyword>
<dbReference type="Proteomes" id="UP000219482">
    <property type="component" value="Unassembled WGS sequence"/>
</dbReference>
<keyword evidence="4 12" id="KW-1003">Cell membrane</keyword>
<dbReference type="GO" id="GO:0019646">
    <property type="term" value="P:aerobic electron transport chain"/>
    <property type="evidence" value="ECO:0007669"/>
    <property type="project" value="InterPro"/>
</dbReference>
<feature type="transmembrane region" description="Helical" evidence="12">
    <location>
        <begin position="237"/>
        <end position="256"/>
    </location>
</feature>
<evidence type="ECO:0000313" key="14">
    <source>
        <dbReference type="EMBL" id="SOD99308.1"/>
    </source>
</evidence>
<dbReference type="OrthoDB" id="9807042at2"/>
<feature type="transmembrane region" description="Helical" evidence="12">
    <location>
        <begin position="366"/>
        <end position="387"/>
    </location>
</feature>
<dbReference type="GO" id="GO:0016682">
    <property type="term" value="F:oxidoreductase activity, acting on diphenols and related substances as donors, oxygen as acceptor"/>
    <property type="evidence" value="ECO:0007669"/>
    <property type="project" value="TreeGrafter"/>
</dbReference>
<keyword evidence="8 12" id="KW-0249">Electron transport</keyword>
<dbReference type="PANTHER" id="PTHR30365:SF15">
    <property type="entry name" value="CYTOCHROME BD UBIQUINOL OXIDASE SUBUNIT 1"/>
    <property type="match status" value="1"/>
</dbReference>
<feature type="region of interest" description="Disordered" evidence="13">
    <location>
        <begin position="493"/>
        <end position="524"/>
    </location>
</feature>
<feature type="transmembrane region" description="Helical" evidence="12">
    <location>
        <begin position="460"/>
        <end position="482"/>
    </location>
</feature>
<feature type="compositionally biased region" description="Basic and acidic residues" evidence="13">
    <location>
        <begin position="512"/>
        <end position="524"/>
    </location>
</feature>
<evidence type="ECO:0000256" key="6">
    <source>
        <dbReference type="ARBA" id="ARBA00022692"/>
    </source>
</evidence>
<dbReference type="EMBL" id="OCNK01000002">
    <property type="protein sequence ID" value="SOD99308.1"/>
    <property type="molecule type" value="Genomic_DNA"/>
</dbReference>
<accession>A0A286GUV2</accession>
<dbReference type="GO" id="GO:0070069">
    <property type="term" value="C:cytochrome complex"/>
    <property type="evidence" value="ECO:0007669"/>
    <property type="project" value="UniProtKB-UniRule"/>
</dbReference>
<keyword evidence="10 12" id="KW-0408">Iron</keyword>
<evidence type="ECO:0000256" key="2">
    <source>
        <dbReference type="ARBA" id="ARBA00009819"/>
    </source>
</evidence>
<feature type="transmembrane region" description="Helical" evidence="12">
    <location>
        <begin position="63"/>
        <end position="81"/>
    </location>
</feature>
<sequence>MDVVGLDVLDLDTLDVARWQFGITTVYHFLMVPLTIGLGILVAVMHTMWVRTDKPEWLRMTRFWGRVYLINFVLGVATGLVQEFQFGLAWSEYSRFVGDVFGSLLALEALLAFFLESTFLGLWIFGWGRIPKKVHLATLWAAVVGSIVSAYFIIAANSWMQHPVGVVTDDATGRPRQVDFLAVLTNNTALAAFSHAIVAALMVAGALLVGIGLWHLRKRKLAQLPTTDTDHAVWRRSVRLGGWVSLAAFALVALTGDWQGKLMYEQQPLKMSSAEALCETEAPASFSIFAWGKLGSNECDDVHSITVPYILSYLAHGDFSTAVPGVNELQEEYSAAYGETYPDDPSFGDKAGEPIDYTPVLAVTYWSFRLMIGMGAVSAAVAAYALWATRKGRVPTSRIGVYGSLLAVAAPFVGNATGWIFTEMGRQPFVVYPNPDVPVEDQIYFFTAQAVSPGISAGEVWTSLISLTVVYGALAVVELWLLSRFVRRGVTSGDGHPTPGFTPEPPDDGDDGPDRGAPRRDRDDDVLQFAY</sequence>
<feature type="transmembrane region" description="Helical" evidence="12">
    <location>
        <begin position="137"/>
        <end position="160"/>
    </location>
</feature>
<protein>
    <submittedName>
        <fullName evidence="14">Cytochrome bd-I ubiquinol oxidase subunit 1 apoprotein</fullName>
    </submittedName>
</protein>
<organism evidence="14 15">
    <name type="scientific">Blastococcus haudaquaticus</name>
    <dbReference type="NCBI Taxonomy" id="1938745"/>
    <lineage>
        <taxon>Bacteria</taxon>
        <taxon>Bacillati</taxon>
        <taxon>Actinomycetota</taxon>
        <taxon>Actinomycetes</taxon>
        <taxon>Geodermatophilales</taxon>
        <taxon>Geodermatophilaceae</taxon>
        <taxon>Blastococcus</taxon>
    </lineage>
</organism>
<keyword evidence="3 12" id="KW-0813">Transport</keyword>
<evidence type="ECO:0000256" key="3">
    <source>
        <dbReference type="ARBA" id="ARBA00022448"/>
    </source>
</evidence>
<dbReference type="GO" id="GO:0046872">
    <property type="term" value="F:metal ion binding"/>
    <property type="evidence" value="ECO:0007669"/>
    <property type="project" value="UniProtKB-UniRule"/>
</dbReference>
<name>A0A286GUV2_9ACTN</name>
<dbReference type="PANTHER" id="PTHR30365">
    <property type="entry name" value="CYTOCHROME D UBIQUINOL OXIDASE"/>
    <property type="match status" value="1"/>
</dbReference>
<evidence type="ECO:0000256" key="9">
    <source>
        <dbReference type="ARBA" id="ARBA00022989"/>
    </source>
</evidence>
<evidence type="ECO:0000313" key="15">
    <source>
        <dbReference type="Proteomes" id="UP000219482"/>
    </source>
</evidence>
<feature type="transmembrane region" description="Helical" evidence="12">
    <location>
        <begin position="399"/>
        <end position="421"/>
    </location>
</feature>
<dbReference type="GO" id="GO:0020037">
    <property type="term" value="F:heme binding"/>
    <property type="evidence" value="ECO:0007669"/>
    <property type="project" value="TreeGrafter"/>
</dbReference>
<evidence type="ECO:0000256" key="5">
    <source>
        <dbReference type="ARBA" id="ARBA00022617"/>
    </source>
</evidence>
<feature type="transmembrane region" description="Helical" evidence="12">
    <location>
        <begin position="189"/>
        <end position="216"/>
    </location>
</feature>
<comment type="similarity">
    <text evidence="2 12">Belongs to the cytochrome ubiquinol oxidase subunit 1 family.</text>
</comment>